<proteinExistence type="predicted"/>
<evidence type="ECO:0000313" key="3">
    <source>
        <dbReference type="Proteomes" id="UP000218775"/>
    </source>
</evidence>
<dbReference type="InterPro" id="IPR002933">
    <property type="entry name" value="Peptidase_M20"/>
</dbReference>
<dbReference type="Pfam" id="PF07687">
    <property type="entry name" value="M20_dimer"/>
    <property type="match status" value="1"/>
</dbReference>
<dbReference type="InterPro" id="IPR017439">
    <property type="entry name" value="Amidohydrolase"/>
</dbReference>
<dbReference type="Pfam" id="PF01546">
    <property type="entry name" value="Peptidase_M20"/>
    <property type="match status" value="1"/>
</dbReference>
<reference evidence="3" key="1">
    <citation type="submission" date="2017-08" db="EMBL/GenBank/DDBJ databases">
        <title>A dynamic microbial community with high functional redundancy inhabits the cold, oxic subseafloor aquifer.</title>
        <authorList>
            <person name="Tully B.J."/>
            <person name="Wheat C.G."/>
            <person name="Glazer B.T."/>
            <person name="Huber J.A."/>
        </authorList>
    </citation>
    <scope>NUCLEOTIDE SEQUENCE [LARGE SCALE GENOMIC DNA]</scope>
</reference>
<dbReference type="SUPFAM" id="SSF53187">
    <property type="entry name" value="Zn-dependent exopeptidases"/>
    <property type="match status" value="1"/>
</dbReference>
<dbReference type="PANTHER" id="PTHR11014:SF63">
    <property type="entry name" value="METALLOPEPTIDASE, PUTATIVE (AFU_ORTHOLOGUE AFUA_6G09600)-RELATED"/>
    <property type="match status" value="1"/>
</dbReference>
<dbReference type="Gene3D" id="3.30.70.360">
    <property type="match status" value="1"/>
</dbReference>
<sequence length="402" mass="44826">MLTHKSTLFPSTAIEAGKAFSPYVIKTYRALHTIPELGMHEKKTWDFIIHSLKEIRATSLLPFSIIEKRGGIVVDLQSGNENQPFTLFRADMDALPIEEKTQLPFASKHPGFMHACGHDAHVAMLLGYLKLATSYPHHFPKHPIRLVWQRSEERGPVYSGALALLEENILDNVGSVYALHIDSMAKSGLFHSTPGSILSSTGELFIEIGAQGGHVMREEISPSALEIGTHVLSSLIYAIKKISLQYPNCRIVPTLFHTGSAVNIRPSKAHIAIAIRHYYNDATSVKSILNLIKESVDKVIEKSPTAHLTRFEYEKGHQVTYNTPKVFETIHAAILDSGHTSQISPPAYAGEDFGYFLNQRQGCYYRLGAQVGKGVDHHSPYFVIDESILWKGVGFWFLLSRL</sequence>
<dbReference type="EMBL" id="NVUK01000002">
    <property type="protein sequence ID" value="PCI78665.1"/>
    <property type="molecule type" value="Genomic_DNA"/>
</dbReference>
<dbReference type="GO" id="GO:0016787">
    <property type="term" value="F:hydrolase activity"/>
    <property type="evidence" value="ECO:0007669"/>
    <property type="project" value="InterPro"/>
</dbReference>
<protein>
    <recommendedName>
        <fullName evidence="1">Peptidase M20 dimerisation domain-containing protein</fullName>
    </recommendedName>
</protein>
<gene>
    <name evidence="2" type="ORF">COB21_00345</name>
</gene>
<name>A0A2A4X9B9_UNCAE</name>
<comment type="caution">
    <text evidence="2">The sequence shown here is derived from an EMBL/GenBank/DDBJ whole genome shotgun (WGS) entry which is preliminary data.</text>
</comment>
<accession>A0A2A4X9B9</accession>
<dbReference type="PANTHER" id="PTHR11014">
    <property type="entry name" value="PEPTIDASE M20 FAMILY MEMBER"/>
    <property type="match status" value="1"/>
</dbReference>
<organism evidence="2 3">
    <name type="scientific">Aerophobetes bacterium</name>
    <dbReference type="NCBI Taxonomy" id="2030807"/>
    <lineage>
        <taxon>Bacteria</taxon>
        <taxon>Candidatus Aerophobota</taxon>
    </lineage>
</organism>
<feature type="domain" description="Peptidase M20 dimerisation" evidence="1">
    <location>
        <begin position="206"/>
        <end position="300"/>
    </location>
</feature>
<evidence type="ECO:0000313" key="2">
    <source>
        <dbReference type="EMBL" id="PCI78665.1"/>
    </source>
</evidence>
<dbReference type="Proteomes" id="UP000218775">
    <property type="component" value="Unassembled WGS sequence"/>
</dbReference>
<dbReference type="NCBIfam" id="TIGR01891">
    <property type="entry name" value="amidohydrolases"/>
    <property type="match status" value="1"/>
</dbReference>
<dbReference type="InterPro" id="IPR011650">
    <property type="entry name" value="Peptidase_M20_dimer"/>
</dbReference>
<dbReference type="AlphaFoldDB" id="A0A2A4X9B9"/>
<evidence type="ECO:0000259" key="1">
    <source>
        <dbReference type="Pfam" id="PF07687"/>
    </source>
</evidence>
<dbReference type="Gene3D" id="3.40.630.10">
    <property type="entry name" value="Zn peptidases"/>
    <property type="match status" value="1"/>
</dbReference>